<evidence type="ECO:0000313" key="2">
    <source>
        <dbReference type="Proteomes" id="UP001054252"/>
    </source>
</evidence>
<protein>
    <submittedName>
        <fullName evidence="1">Uncharacterized protein</fullName>
    </submittedName>
</protein>
<dbReference type="AlphaFoldDB" id="A0AAV5LSE5"/>
<sequence>MVNLRKTQAKTQTQIFFINHDVFSLTKQDSRNKVCFKISNLSGKKKRDKLLGSSKPNSCWVFSNPMAAANLAAIEFKGTQQSFRTQQHLLGSKFLALLPCFALGISNS</sequence>
<keyword evidence="2" id="KW-1185">Reference proteome</keyword>
<reference evidence="1 2" key="1">
    <citation type="journal article" date="2021" name="Commun. Biol.">
        <title>The genome of Shorea leprosula (Dipterocarpaceae) highlights the ecological relevance of drought in aseasonal tropical rainforests.</title>
        <authorList>
            <person name="Ng K.K.S."/>
            <person name="Kobayashi M.J."/>
            <person name="Fawcett J.A."/>
            <person name="Hatakeyama M."/>
            <person name="Paape T."/>
            <person name="Ng C.H."/>
            <person name="Ang C.C."/>
            <person name="Tnah L.H."/>
            <person name="Lee C.T."/>
            <person name="Nishiyama T."/>
            <person name="Sese J."/>
            <person name="O'Brien M.J."/>
            <person name="Copetti D."/>
            <person name="Mohd Noor M.I."/>
            <person name="Ong R.C."/>
            <person name="Putra M."/>
            <person name="Sireger I.Z."/>
            <person name="Indrioko S."/>
            <person name="Kosugi Y."/>
            <person name="Izuno A."/>
            <person name="Isagi Y."/>
            <person name="Lee S.L."/>
            <person name="Shimizu K.K."/>
        </authorList>
    </citation>
    <scope>NUCLEOTIDE SEQUENCE [LARGE SCALE GENOMIC DNA]</scope>
    <source>
        <strain evidence="1">214</strain>
    </source>
</reference>
<gene>
    <name evidence="1" type="ORF">SLEP1_g47449</name>
</gene>
<evidence type="ECO:0000313" key="1">
    <source>
        <dbReference type="EMBL" id="GKV39723.1"/>
    </source>
</evidence>
<proteinExistence type="predicted"/>
<dbReference type="EMBL" id="BPVZ01000136">
    <property type="protein sequence ID" value="GKV39723.1"/>
    <property type="molecule type" value="Genomic_DNA"/>
</dbReference>
<name>A0AAV5LSE5_9ROSI</name>
<dbReference type="Proteomes" id="UP001054252">
    <property type="component" value="Unassembled WGS sequence"/>
</dbReference>
<comment type="caution">
    <text evidence="1">The sequence shown here is derived from an EMBL/GenBank/DDBJ whole genome shotgun (WGS) entry which is preliminary data.</text>
</comment>
<accession>A0AAV5LSE5</accession>
<organism evidence="1 2">
    <name type="scientific">Rubroshorea leprosula</name>
    <dbReference type="NCBI Taxonomy" id="152421"/>
    <lineage>
        <taxon>Eukaryota</taxon>
        <taxon>Viridiplantae</taxon>
        <taxon>Streptophyta</taxon>
        <taxon>Embryophyta</taxon>
        <taxon>Tracheophyta</taxon>
        <taxon>Spermatophyta</taxon>
        <taxon>Magnoliopsida</taxon>
        <taxon>eudicotyledons</taxon>
        <taxon>Gunneridae</taxon>
        <taxon>Pentapetalae</taxon>
        <taxon>rosids</taxon>
        <taxon>malvids</taxon>
        <taxon>Malvales</taxon>
        <taxon>Dipterocarpaceae</taxon>
        <taxon>Rubroshorea</taxon>
    </lineage>
</organism>